<proteinExistence type="predicted"/>
<dbReference type="RefSeq" id="WP_052820755.1">
    <property type="nucleotide sequence ID" value="NZ_JBHEEP010000019.1"/>
</dbReference>
<dbReference type="SUPFAM" id="SSF51658">
    <property type="entry name" value="Xylose isomerase-like"/>
    <property type="match status" value="1"/>
</dbReference>
<organism evidence="3 4">
    <name type="scientific">Brucella lupini</name>
    <dbReference type="NCBI Taxonomy" id="255457"/>
    <lineage>
        <taxon>Bacteria</taxon>
        <taxon>Pseudomonadati</taxon>
        <taxon>Pseudomonadota</taxon>
        <taxon>Alphaproteobacteria</taxon>
        <taxon>Hyphomicrobiales</taxon>
        <taxon>Brucellaceae</taxon>
        <taxon>Brucella/Ochrobactrum group</taxon>
        <taxon>Brucella</taxon>
    </lineage>
</organism>
<keyword evidence="5" id="KW-1185">Reference proteome</keyword>
<sequence>MTTVQHEIAVSTWSLQKLTIAEGRSLEDLLPTFESFGIDALEINEDYSRLPQYANARARRTLRSRITDAGLRVASTWFYTDILGAVETASLNKLIDQIENCFEIASDFGAQVVVMTPVDSLPEYMTERGREKFRSIVEELVPLARSYKLTMGLESGRSQGEFCTPQAVTKLVREIAQPELTVVPDFEAWRVATEDLPLTHVERQEAAPPAPAELPLFEECLPLARLVHAKLLRLDEAGEEPHFPISEMMSAIRDSARSHIINIEYEGWIPDIDPHLDCIEETRRCVQLIKRHLAAPR</sequence>
<dbReference type="AlphaFoldDB" id="A0A256GDN4"/>
<dbReference type="EMBL" id="NNRN01000059">
    <property type="protein sequence ID" value="OYR25040.1"/>
    <property type="molecule type" value="Genomic_DNA"/>
</dbReference>
<keyword evidence="3" id="KW-0413">Isomerase</keyword>
<evidence type="ECO:0000313" key="5">
    <source>
        <dbReference type="Proteomes" id="UP000435957"/>
    </source>
</evidence>
<dbReference type="EMBL" id="WBWF01000019">
    <property type="protein sequence ID" value="KAB2701997.1"/>
    <property type="molecule type" value="Genomic_DNA"/>
</dbReference>
<evidence type="ECO:0000313" key="2">
    <source>
        <dbReference type="EMBL" id="KAB2701997.1"/>
    </source>
</evidence>
<evidence type="ECO:0000313" key="3">
    <source>
        <dbReference type="EMBL" id="OYR25040.1"/>
    </source>
</evidence>
<dbReference type="GO" id="GO:0016853">
    <property type="term" value="F:isomerase activity"/>
    <property type="evidence" value="ECO:0007669"/>
    <property type="project" value="UniProtKB-KW"/>
</dbReference>
<dbReference type="Gene3D" id="3.20.20.150">
    <property type="entry name" value="Divalent-metal-dependent TIM barrel enzymes"/>
    <property type="match status" value="1"/>
</dbReference>
<dbReference type="Proteomes" id="UP000216363">
    <property type="component" value="Unassembled WGS sequence"/>
</dbReference>
<dbReference type="InterPro" id="IPR050312">
    <property type="entry name" value="IolE/XylAMocC-like"/>
</dbReference>
<dbReference type="InterPro" id="IPR013022">
    <property type="entry name" value="Xyl_isomerase-like_TIM-brl"/>
</dbReference>
<evidence type="ECO:0000259" key="1">
    <source>
        <dbReference type="Pfam" id="PF01261"/>
    </source>
</evidence>
<dbReference type="InterPro" id="IPR036237">
    <property type="entry name" value="Xyl_isomerase-like_sf"/>
</dbReference>
<protein>
    <submittedName>
        <fullName evidence="2">TIM barrel protein</fullName>
    </submittedName>
    <submittedName>
        <fullName evidence="3">Xylose isomerase-like TIM barrel family protein</fullName>
    </submittedName>
</protein>
<dbReference type="Proteomes" id="UP000435957">
    <property type="component" value="Unassembled WGS sequence"/>
</dbReference>
<reference evidence="3 4" key="1">
    <citation type="submission" date="2017-07" db="EMBL/GenBank/DDBJ databases">
        <title>Draft genome of Ochrobactrum lupini type strain LUP21.</title>
        <authorList>
            <person name="Krzyzanowska D.M."/>
            <person name="Jafra S."/>
        </authorList>
    </citation>
    <scope>NUCLEOTIDE SEQUENCE [LARGE SCALE GENOMIC DNA]</scope>
    <source>
        <strain evidence="3 4">LUP21</strain>
    </source>
</reference>
<dbReference type="Pfam" id="PF01261">
    <property type="entry name" value="AP_endonuc_2"/>
    <property type="match status" value="1"/>
</dbReference>
<accession>A0A256GDN4</accession>
<reference evidence="2 5" key="2">
    <citation type="submission" date="2019-09" db="EMBL/GenBank/DDBJ databases">
        <title>Taxonomic organization of the family Brucellaceae based on a phylogenomic approach.</title>
        <authorList>
            <person name="Leclercq S."/>
            <person name="Cloeckaert A."/>
            <person name="Zygmunt M.S."/>
        </authorList>
    </citation>
    <scope>NUCLEOTIDE SEQUENCE [LARGE SCALE GENOMIC DNA]</scope>
    <source>
        <strain evidence="2 5">LUP23</strain>
    </source>
</reference>
<comment type="caution">
    <text evidence="3">The sequence shown here is derived from an EMBL/GenBank/DDBJ whole genome shotgun (WGS) entry which is preliminary data.</text>
</comment>
<name>A0A256GDN4_9HYPH</name>
<feature type="domain" description="Xylose isomerase-like TIM barrel" evidence="1">
    <location>
        <begin position="35"/>
        <end position="267"/>
    </location>
</feature>
<evidence type="ECO:0000313" key="4">
    <source>
        <dbReference type="Proteomes" id="UP000216363"/>
    </source>
</evidence>
<dbReference type="PANTHER" id="PTHR12110">
    <property type="entry name" value="HYDROXYPYRUVATE ISOMERASE"/>
    <property type="match status" value="1"/>
</dbReference>
<gene>
    <name evidence="3" type="ORF">CES86_4425</name>
    <name evidence="2" type="ORF">F9L03_20490</name>
</gene>